<evidence type="ECO:0000313" key="3">
    <source>
        <dbReference type="RefSeq" id="XP_034099852.1"/>
    </source>
</evidence>
<proteinExistence type="predicted"/>
<accession>A0A6P8XN82</accession>
<dbReference type="GeneID" id="117565016"/>
<dbReference type="RefSeq" id="XP_034099852.1">
    <property type="nucleotide sequence ID" value="XM_034243961.2"/>
</dbReference>
<dbReference type="AlphaFoldDB" id="A0A6P8XN82"/>
<keyword evidence="2" id="KW-1185">Reference proteome</keyword>
<reference evidence="3" key="1">
    <citation type="submission" date="2025-08" db="UniProtKB">
        <authorList>
            <consortium name="RefSeq"/>
        </authorList>
    </citation>
    <scope>IDENTIFICATION</scope>
    <source>
        <strain evidence="3">15112-1751.03</strain>
        <tissue evidence="3">Whole Adult</tissue>
    </source>
</reference>
<sequence>MDSDIQQNKSKFGRKTDLEFIDSVLEYCNVNIAPDVRAYLVDHAYTLARDQLLAARCFARFANKSSIEDEDIRMASLDTTDELKFVPTLLPQTKPPGQHLSASTPAMGLLLPPWRNCQVGVNAQLKQFELEAMERSESMDTDKVPRLGPKNTPREK</sequence>
<feature type="region of interest" description="Disordered" evidence="1">
    <location>
        <begin position="133"/>
        <end position="156"/>
    </location>
</feature>
<organism evidence="2 3">
    <name type="scientific">Drosophila albomicans</name>
    <name type="common">Fruit fly</name>
    <dbReference type="NCBI Taxonomy" id="7291"/>
    <lineage>
        <taxon>Eukaryota</taxon>
        <taxon>Metazoa</taxon>
        <taxon>Ecdysozoa</taxon>
        <taxon>Arthropoda</taxon>
        <taxon>Hexapoda</taxon>
        <taxon>Insecta</taxon>
        <taxon>Pterygota</taxon>
        <taxon>Neoptera</taxon>
        <taxon>Endopterygota</taxon>
        <taxon>Diptera</taxon>
        <taxon>Brachycera</taxon>
        <taxon>Muscomorpha</taxon>
        <taxon>Ephydroidea</taxon>
        <taxon>Drosophilidae</taxon>
        <taxon>Drosophila</taxon>
    </lineage>
</organism>
<gene>
    <name evidence="3" type="primary">LOC117565016</name>
</gene>
<feature type="compositionally biased region" description="Basic and acidic residues" evidence="1">
    <location>
        <begin position="133"/>
        <end position="145"/>
    </location>
</feature>
<dbReference type="OrthoDB" id="7872845at2759"/>
<dbReference type="Proteomes" id="UP000515160">
    <property type="component" value="Chromosome 2L"/>
</dbReference>
<evidence type="ECO:0000313" key="2">
    <source>
        <dbReference type="Proteomes" id="UP000515160"/>
    </source>
</evidence>
<evidence type="ECO:0000256" key="1">
    <source>
        <dbReference type="SAM" id="MobiDB-lite"/>
    </source>
</evidence>
<name>A0A6P8XN82_DROAB</name>
<protein>
    <submittedName>
        <fullName evidence="3">Uncharacterized protein LOC117565016</fullName>
    </submittedName>
</protein>